<feature type="domain" description="SOGP N-terminal" evidence="5">
    <location>
        <begin position="32"/>
        <end position="263"/>
    </location>
</feature>
<name>A0A7V7PMP0_9HYPH</name>
<dbReference type="InterPro" id="IPR033432">
    <property type="entry name" value="GH94_catalytic"/>
</dbReference>
<dbReference type="Gene3D" id="1.50.10.10">
    <property type="match status" value="1"/>
</dbReference>
<dbReference type="InterPro" id="IPR048771">
    <property type="entry name" value="SOGP_2nd"/>
</dbReference>
<proteinExistence type="predicted"/>
<dbReference type="AlphaFoldDB" id="A0A7V7PMP0"/>
<dbReference type="InterPro" id="IPR053831">
    <property type="entry name" value="SOGP_N"/>
</dbReference>
<feature type="domain" description="Glycoside phosphorylase super sandwich" evidence="4">
    <location>
        <begin position="326"/>
        <end position="566"/>
    </location>
</feature>
<dbReference type="InterPro" id="IPR008928">
    <property type="entry name" value="6-hairpin_glycosidase_sf"/>
</dbReference>
<dbReference type="GO" id="GO:0005975">
    <property type="term" value="P:carbohydrate metabolic process"/>
    <property type="evidence" value="ECO:0007669"/>
    <property type="project" value="InterPro"/>
</dbReference>
<evidence type="ECO:0000256" key="1">
    <source>
        <dbReference type="ARBA" id="ARBA00022676"/>
    </source>
</evidence>
<evidence type="ECO:0000259" key="5">
    <source>
        <dbReference type="Pfam" id="PF21958"/>
    </source>
</evidence>
<dbReference type="EMBL" id="VZDO01000013">
    <property type="protein sequence ID" value="KAB0678560.1"/>
    <property type="molecule type" value="Genomic_DNA"/>
</dbReference>
<comment type="caution">
    <text evidence="6">The sequence shown here is derived from an EMBL/GenBank/DDBJ whole genome shotgun (WGS) entry which is preliminary data.</text>
</comment>
<evidence type="ECO:0000256" key="2">
    <source>
        <dbReference type="ARBA" id="ARBA00022679"/>
    </source>
</evidence>
<protein>
    <submittedName>
        <fullName evidence="6">Cellobiose phosphorylase</fullName>
    </submittedName>
</protein>
<keyword evidence="2" id="KW-0808">Transferase</keyword>
<accession>A0A7V7PMP0</accession>
<reference evidence="6 7" key="1">
    <citation type="submission" date="2019-09" db="EMBL/GenBank/DDBJ databases">
        <title>YIM 132180 draft genome.</title>
        <authorList>
            <person name="Zhang K."/>
        </authorList>
    </citation>
    <scope>NUCLEOTIDE SEQUENCE [LARGE SCALE GENOMIC DNA]</scope>
    <source>
        <strain evidence="6 7">YIM 132180</strain>
    </source>
</reference>
<evidence type="ECO:0000313" key="6">
    <source>
        <dbReference type="EMBL" id="KAB0678560.1"/>
    </source>
</evidence>
<dbReference type="InterPro" id="IPR052047">
    <property type="entry name" value="GH94_Enzymes"/>
</dbReference>
<gene>
    <name evidence="6" type="ORF">F6X38_15800</name>
</gene>
<dbReference type="PANTHER" id="PTHR37469:SF2">
    <property type="entry name" value="CELLOBIONIC ACID PHOSPHORYLASE"/>
    <property type="match status" value="1"/>
</dbReference>
<dbReference type="SUPFAM" id="SSF48208">
    <property type="entry name" value="Six-hairpin glycosidases"/>
    <property type="match status" value="1"/>
</dbReference>
<dbReference type="InterPro" id="IPR037018">
    <property type="entry name" value="GH65_N"/>
</dbReference>
<dbReference type="Proteomes" id="UP000432089">
    <property type="component" value="Unassembled WGS sequence"/>
</dbReference>
<dbReference type="PANTHER" id="PTHR37469">
    <property type="entry name" value="CELLOBIONIC ACID PHOSPHORYLASE-RELATED"/>
    <property type="match status" value="1"/>
</dbReference>
<dbReference type="GO" id="GO:0016757">
    <property type="term" value="F:glycosyltransferase activity"/>
    <property type="evidence" value="ECO:0007669"/>
    <property type="project" value="UniProtKB-KW"/>
</dbReference>
<dbReference type="Pfam" id="PF21958">
    <property type="entry name" value="SOGP_N"/>
    <property type="match status" value="1"/>
</dbReference>
<evidence type="ECO:0000259" key="4">
    <source>
        <dbReference type="Pfam" id="PF21250"/>
    </source>
</evidence>
<keyword evidence="7" id="KW-1185">Reference proteome</keyword>
<dbReference type="Pfam" id="PF21250">
    <property type="entry name" value="SOGP_2nd"/>
    <property type="match status" value="1"/>
</dbReference>
<dbReference type="Pfam" id="PF17167">
    <property type="entry name" value="Glyco_hydro_94"/>
    <property type="match status" value="1"/>
</dbReference>
<evidence type="ECO:0000259" key="3">
    <source>
        <dbReference type="Pfam" id="PF17167"/>
    </source>
</evidence>
<keyword evidence="1" id="KW-0328">Glycosyltransferase</keyword>
<sequence>MEEGPSASFRTPRQDELGLLRLANGGGLTCDLLPNGTVFALTHEAEGRRILIGQVLGSPLGCGLARIVLRIGGAEPRQLDLHGSRARVRFGADRDRAVWEGKDGGVCHRLTLSLDPSGALWLWRVEIENSSAEPLPCDVVLIQDLGLGDQGFLMGNEAYASQYLDHHVARGQRIGPVLMTRQNLAQGAAHPWAAHGCLDGAAAFATDFAQVMGPAFRDADELDAGFGADLPSVRLQAETACAALQSNAETVAPGDSAAWTFFGSYQPDHPAASGDADLAVVTAAERARAAFVPRDVAVSMPVRSLVQDASALVSEALDSEAIAALYPERRHEEHRDGRLLSFFVPGDGHSRHVVLRDKERLVARRHGAILRSGRAMLPDDATLSVTAWMHGVFGAQATIGNTSFHQLFSVSRDPFNVVRDSGLRIMVELGEGWRLLAIPSAFEIGLGDCRWLYRLPGRTVTVSAVVSDDEPALQWRVAVQGAACRVIVLGRLVLGSREFAQGGRVAVDRPAERFTFRPDPEDLWGRTCPEASYHLVVADRTCVEALGGDELLYPDGVRRSGGYAVIRTVPTHELTFAVVGSMTDGAAAETLAERFARGRDEAAMRRETAGFWRRLTRDLRLGGAPGSADVEAVNTAFPWLVHDAMVHLTVPRGLEQYTAAAWGTRDVCQGPVELLLSLEHDRPVREILRMLFAEQDEAAGDWPQWFMLEPYAAIRGREAHGDVIVWPLKALCDYIEATGDLTILSEPVAWRREDATVGAATPIAAHVEALLAAVEKRFVAGTNLIRYGHGDWNDSLQPVDPALSDRMVSSWTVALLHEQVRRYAEIQRRAGNPSQASGLDALADRMRADFERFLMRSGTVAGYAVFSPGGGEPELLLHPADRRTRLHYSLLPMTQAIIGGLFTPEQARHHLHLIRRHLAFPDGVRLMERPLAYHGGPETIFRRAESAAFFGREIGLMYTHSHLRYAEAMAVLGEGEALWDALAVVNPVSVTDRLDHASLRQRNSYFSSSDAAFPDRYRASAEWERVRDGTIAVDGGWRIYSSGPGLYVNMLVRHAIGARRVFGRREWVPCLPLSLPGLRLEGGLSQPTAPPPP</sequence>
<dbReference type="Gene3D" id="2.70.98.40">
    <property type="entry name" value="Glycoside hydrolase, family 65, N-terminal domain"/>
    <property type="match status" value="1"/>
</dbReference>
<dbReference type="InterPro" id="IPR012341">
    <property type="entry name" value="6hp_glycosidase-like_sf"/>
</dbReference>
<feature type="domain" description="Glycosyl hydrolase 94 catalytic" evidence="3">
    <location>
        <begin position="719"/>
        <end position="995"/>
    </location>
</feature>
<organism evidence="6 7">
    <name type="scientific">Plantimonas leprariae</name>
    <dbReference type="NCBI Taxonomy" id="2615207"/>
    <lineage>
        <taxon>Bacteria</taxon>
        <taxon>Pseudomonadati</taxon>
        <taxon>Pseudomonadota</taxon>
        <taxon>Alphaproteobacteria</taxon>
        <taxon>Hyphomicrobiales</taxon>
        <taxon>Aurantimonadaceae</taxon>
        <taxon>Plantimonas</taxon>
    </lineage>
</organism>
<evidence type="ECO:0000313" key="7">
    <source>
        <dbReference type="Proteomes" id="UP000432089"/>
    </source>
</evidence>